<evidence type="ECO:0000256" key="1">
    <source>
        <dbReference type="SAM" id="MobiDB-lite"/>
    </source>
</evidence>
<evidence type="ECO:0000313" key="2">
    <source>
        <dbReference type="EMBL" id="KAK8930953.1"/>
    </source>
</evidence>
<accession>A0AAP0G0L0</accession>
<dbReference type="AlphaFoldDB" id="A0AAP0G0L0"/>
<sequence length="85" mass="9752">MQEAHEPQILKGGLPLLSSRETRPSHSLLCLLNRPFVFLQRLRFLRRRVPETRRPPPPHEHAPSAAQRRKDGGFGEEPLHGFSGR</sequence>
<organism evidence="2 3">
    <name type="scientific">Platanthera zijinensis</name>
    <dbReference type="NCBI Taxonomy" id="2320716"/>
    <lineage>
        <taxon>Eukaryota</taxon>
        <taxon>Viridiplantae</taxon>
        <taxon>Streptophyta</taxon>
        <taxon>Embryophyta</taxon>
        <taxon>Tracheophyta</taxon>
        <taxon>Spermatophyta</taxon>
        <taxon>Magnoliopsida</taxon>
        <taxon>Liliopsida</taxon>
        <taxon>Asparagales</taxon>
        <taxon>Orchidaceae</taxon>
        <taxon>Orchidoideae</taxon>
        <taxon>Orchideae</taxon>
        <taxon>Orchidinae</taxon>
        <taxon>Platanthera</taxon>
    </lineage>
</organism>
<name>A0AAP0G0L0_9ASPA</name>
<comment type="caution">
    <text evidence="2">The sequence shown here is derived from an EMBL/GenBank/DDBJ whole genome shotgun (WGS) entry which is preliminary data.</text>
</comment>
<feature type="region of interest" description="Disordered" evidence="1">
    <location>
        <begin position="47"/>
        <end position="85"/>
    </location>
</feature>
<evidence type="ECO:0000313" key="3">
    <source>
        <dbReference type="Proteomes" id="UP001418222"/>
    </source>
</evidence>
<dbReference type="EMBL" id="JBBWWQ010000014">
    <property type="protein sequence ID" value="KAK8930953.1"/>
    <property type="molecule type" value="Genomic_DNA"/>
</dbReference>
<reference evidence="2 3" key="1">
    <citation type="journal article" date="2022" name="Nat. Plants">
        <title>Genomes of leafy and leafless Platanthera orchids illuminate the evolution of mycoheterotrophy.</title>
        <authorList>
            <person name="Li M.H."/>
            <person name="Liu K.W."/>
            <person name="Li Z."/>
            <person name="Lu H.C."/>
            <person name="Ye Q.L."/>
            <person name="Zhang D."/>
            <person name="Wang J.Y."/>
            <person name="Li Y.F."/>
            <person name="Zhong Z.M."/>
            <person name="Liu X."/>
            <person name="Yu X."/>
            <person name="Liu D.K."/>
            <person name="Tu X.D."/>
            <person name="Liu B."/>
            <person name="Hao Y."/>
            <person name="Liao X.Y."/>
            <person name="Jiang Y.T."/>
            <person name="Sun W.H."/>
            <person name="Chen J."/>
            <person name="Chen Y.Q."/>
            <person name="Ai Y."/>
            <person name="Zhai J.W."/>
            <person name="Wu S.S."/>
            <person name="Zhou Z."/>
            <person name="Hsiao Y.Y."/>
            <person name="Wu W.L."/>
            <person name="Chen Y.Y."/>
            <person name="Lin Y.F."/>
            <person name="Hsu J.L."/>
            <person name="Li C.Y."/>
            <person name="Wang Z.W."/>
            <person name="Zhao X."/>
            <person name="Zhong W.Y."/>
            <person name="Ma X.K."/>
            <person name="Ma L."/>
            <person name="Huang J."/>
            <person name="Chen G.Z."/>
            <person name="Huang M.Z."/>
            <person name="Huang L."/>
            <person name="Peng D.H."/>
            <person name="Luo Y.B."/>
            <person name="Zou S.Q."/>
            <person name="Chen S.P."/>
            <person name="Lan S."/>
            <person name="Tsai W.C."/>
            <person name="Van de Peer Y."/>
            <person name="Liu Z.J."/>
        </authorList>
    </citation>
    <scope>NUCLEOTIDE SEQUENCE [LARGE SCALE GENOMIC DNA]</scope>
    <source>
        <strain evidence="2">Lor287</strain>
    </source>
</reference>
<proteinExistence type="predicted"/>
<feature type="compositionally biased region" description="Basic and acidic residues" evidence="1">
    <location>
        <begin position="48"/>
        <end position="79"/>
    </location>
</feature>
<dbReference type="Proteomes" id="UP001418222">
    <property type="component" value="Unassembled WGS sequence"/>
</dbReference>
<gene>
    <name evidence="2" type="ORF">KSP39_PZI016978</name>
</gene>
<protein>
    <submittedName>
        <fullName evidence="2">Uncharacterized protein</fullName>
    </submittedName>
</protein>
<keyword evidence="3" id="KW-1185">Reference proteome</keyword>